<proteinExistence type="predicted"/>
<keyword evidence="2 4" id="KW-0479">Metal-binding</keyword>
<reference evidence="6 7" key="1">
    <citation type="journal article" date="2012" name="Genet. Mol. Biol.">
        <title>Analysis of 16S rRNA and mxaF genes revealing insights into Methylobacterium niche-specific plant association.</title>
        <authorList>
            <person name="Dourado M.N."/>
            <person name="Andreote F.D."/>
            <person name="Dini-Andreote F."/>
            <person name="Conti R."/>
            <person name="Araujo J.M."/>
            <person name="Araujo W.L."/>
        </authorList>
    </citation>
    <scope>NUCLEOTIDE SEQUENCE [LARGE SCALE GENOMIC DNA]</scope>
    <source>
        <strain evidence="6 7">SR1.6/4</strain>
    </source>
</reference>
<dbReference type="EMBL" id="MLBY01000002">
    <property type="protein sequence ID" value="MEE7455883.1"/>
    <property type="molecule type" value="Genomic_DNA"/>
</dbReference>
<evidence type="ECO:0000256" key="2">
    <source>
        <dbReference type="ARBA" id="ARBA00022723"/>
    </source>
</evidence>
<dbReference type="InterPro" id="IPR030999">
    <property type="entry name" value="Thiosulf_SoxX"/>
</dbReference>
<dbReference type="Proteomes" id="UP001349262">
    <property type="component" value="Unassembled WGS sequence"/>
</dbReference>
<evidence type="ECO:0000256" key="1">
    <source>
        <dbReference type="ARBA" id="ARBA00022617"/>
    </source>
</evidence>
<name>A0ABU7T5S0_9HYPH</name>
<dbReference type="NCBIfam" id="TIGR04485">
    <property type="entry name" value="thiosulf_SoxX"/>
    <property type="match status" value="1"/>
</dbReference>
<evidence type="ECO:0000313" key="7">
    <source>
        <dbReference type="Proteomes" id="UP001349262"/>
    </source>
</evidence>
<evidence type="ECO:0000259" key="5">
    <source>
        <dbReference type="PROSITE" id="PS51007"/>
    </source>
</evidence>
<keyword evidence="1 4" id="KW-0349">Heme</keyword>
<dbReference type="InterPro" id="IPR009056">
    <property type="entry name" value="Cyt_c-like_dom"/>
</dbReference>
<dbReference type="PROSITE" id="PS51007">
    <property type="entry name" value="CYTC"/>
    <property type="match status" value="1"/>
</dbReference>
<accession>A0ABU7T5S0</accession>
<keyword evidence="3 4" id="KW-0408">Iron</keyword>
<comment type="caution">
    <text evidence="6">The sequence shown here is derived from an EMBL/GenBank/DDBJ whole genome shotgun (WGS) entry which is preliminary data.</text>
</comment>
<gene>
    <name evidence="6" type="primary">soxX</name>
    <name evidence="6" type="ORF">MRSR164_03400</name>
</gene>
<organism evidence="6 7">
    <name type="scientific">Methylobacterium radiotolerans</name>
    <dbReference type="NCBI Taxonomy" id="31998"/>
    <lineage>
        <taxon>Bacteria</taxon>
        <taxon>Pseudomonadati</taxon>
        <taxon>Pseudomonadota</taxon>
        <taxon>Alphaproteobacteria</taxon>
        <taxon>Hyphomicrobiales</taxon>
        <taxon>Methylobacteriaceae</taxon>
        <taxon>Methylobacterium</taxon>
    </lineage>
</organism>
<evidence type="ECO:0000256" key="3">
    <source>
        <dbReference type="ARBA" id="ARBA00023004"/>
    </source>
</evidence>
<feature type="domain" description="Cytochrome c" evidence="5">
    <location>
        <begin position="58"/>
        <end position="162"/>
    </location>
</feature>
<keyword evidence="7" id="KW-1185">Reference proteome</keyword>
<evidence type="ECO:0000313" key="6">
    <source>
        <dbReference type="EMBL" id="MEE7455883.1"/>
    </source>
</evidence>
<dbReference type="SUPFAM" id="SSF46626">
    <property type="entry name" value="Cytochrome c"/>
    <property type="match status" value="1"/>
</dbReference>
<protein>
    <submittedName>
        <fullName evidence="6">Sulfur oxidation c-type cytochrome SoxX</fullName>
    </submittedName>
</protein>
<dbReference type="Gene3D" id="1.10.760.10">
    <property type="entry name" value="Cytochrome c-like domain"/>
    <property type="match status" value="1"/>
</dbReference>
<sequence>MVPDDHPGRVRVRRGRRAARFVPAVLALALATARAEEGVVSFTIVGDAIPASLTGAPGDPNRGRAIVTDRTRGLCLLCHGGPFPEERFQGNLAPDLAGIGTRRSPAQLRLRLVDGRALNPDTIMPSYYSLTGLTRVGRVWQGRPILSAAEIEDVVAFLATLREPEGRP</sequence>
<dbReference type="InterPro" id="IPR036909">
    <property type="entry name" value="Cyt_c-like_dom_sf"/>
</dbReference>
<evidence type="ECO:0000256" key="4">
    <source>
        <dbReference type="PROSITE-ProRule" id="PRU00433"/>
    </source>
</evidence>